<comment type="caution">
    <text evidence="2">The sequence shown here is derived from an EMBL/GenBank/DDBJ whole genome shotgun (WGS) entry which is preliminary data.</text>
</comment>
<feature type="region of interest" description="Disordered" evidence="1">
    <location>
        <begin position="47"/>
        <end position="66"/>
    </location>
</feature>
<proteinExistence type="predicted"/>
<evidence type="ECO:0000313" key="2">
    <source>
        <dbReference type="EMBL" id="GBP50208.1"/>
    </source>
</evidence>
<protein>
    <submittedName>
        <fullName evidence="2">Uncharacterized protein</fullName>
    </submittedName>
</protein>
<gene>
    <name evidence="2" type="ORF">EVAR_97210_1</name>
</gene>
<keyword evidence="3" id="KW-1185">Reference proteome</keyword>
<reference evidence="2 3" key="1">
    <citation type="journal article" date="2019" name="Commun. Biol.">
        <title>The bagworm genome reveals a unique fibroin gene that provides high tensile strength.</title>
        <authorList>
            <person name="Kono N."/>
            <person name="Nakamura H."/>
            <person name="Ohtoshi R."/>
            <person name="Tomita M."/>
            <person name="Numata K."/>
            <person name="Arakawa K."/>
        </authorList>
    </citation>
    <scope>NUCLEOTIDE SEQUENCE [LARGE SCALE GENOMIC DNA]</scope>
</reference>
<evidence type="ECO:0000313" key="3">
    <source>
        <dbReference type="Proteomes" id="UP000299102"/>
    </source>
</evidence>
<dbReference type="EMBL" id="BGZK01000560">
    <property type="protein sequence ID" value="GBP50208.1"/>
    <property type="molecule type" value="Genomic_DNA"/>
</dbReference>
<dbReference type="Proteomes" id="UP000299102">
    <property type="component" value="Unassembled WGS sequence"/>
</dbReference>
<accession>A0A4C1WFS0</accession>
<dbReference type="AlphaFoldDB" id="A0A4C1WFS0"/>
<evidence type="ECO:0000256" key="1">
    <source>
        <dbReference type="SAM" id="MobiDB-lite"/>
    </source>
</evidence>
<sequence length="66" mass="7204">MTSIEINGVSKFRDRSPIEPSELMDVSAIDATWRRSKLTEERSRIVVRASGGRASDRSGRGGSPLA</sequence>
<name>A0A4C1WFS0_EUMVA</name>
<organism evidence="2 3">
    <name type="scientific">Eumeta variegata</name>
    <name type="common">Bagworm moth</name>
    <name type="synonym">Eumeta japonica</name>
    <dbReference type="NCBI Taxonomy" id="151549"/>
    <lineage>
        <taxon>Eukaryota</taxon>
        <taxon>Metazoa</taxon>
        <taxon>Ecdysozoa</taxon>
        <taxon>Arthropoda</taxon>
        <taxon>Hexapoda</taxon>
        <taxon>Insecta</taxon>
        <taxon>Pterygota</taxon>
        <taxon>Neoptera</taxon>
        <taxon>Endopterygota</taxon>
        <taxon>Lepidoptera</taxon>
        <taxon>Glossata</taxon>
        <taxon>Ditrysia</taxon>
        <taxon>Tineoidea</taxon>
        <taxon>Psychidae</taxon>
        <taxon>Oiketicinae</taxon>
        <taxon>Eumeta</taxon>
    </lineage>
</organism>